<dbReference type="InterPro" id="IPR052559">
    <property type="entry name" value="V-haloperoxidase"/>
</dbReference>
<dbReference type="SUPFAM" id="SSF48317">
    <property type="entry name" value="Acid phosphatase/Vanadium-dependent haloperoxidase"/>
    <property type="match status" value="1"/>
</dbReference>
<dbReference type="InterPro" id="IPR036938">
    <property type="entry name" value="PAP2/HPO_sf"/>
</dbReference>
<feature type="signal peptide" evidence="1">
    <location>
        <begin position="1"/>
        <end position="21"/>
    </location>
</feature>
<evidence type="ECO:0000313" key="3">
    <source>
        <dbReference type="Proteomes" id="UP000503222"/>
    </source>
</evidence>
<name>A0A6G7YLU2_9SPHN</name>
<feature type="chain" id="PRO_5026046944" evidence="1">
    <location>
        <begin position="22"/>
        <end position="418"/>
    </location>
</feature>
<organism evidence="2 3">
    <name type="scientific">Sphingomonas piscis</name>
    <dbReference type="NCBI Taxonomy" id="2714943"/>
    <lineage>
        <taxon>Bacteria</taxon>
        <taxon>Pseudomonadati</taxon>
        <taxon>Pseudomonadota</taxon>
        <taxon>Alphaproteobacteria</taxon>
        <taxon>Sphingomonadales</taxon>
        <taxon>Sphingomonadaceae</taxon>
        <taxon>Sphingomonas</taxon>
    </lineage>
</organism>
<reference evidence="2 3" key="1">
    <citation type="submission" date="2020-03" db="EMBL/GenBank/DDBJ databases">
        <title>Sphingomonas sp. nov., isolated from fish.</title>
        <authorList>
            <person name="Hyun D.-W."/>
            <person name="Bae J.-W."/>
        </authorList>
    </citation>
    <scope>NUCLEOTIDE SEQUENCE [LARGE SCALE GENOMIC DNA]</scope>
    <source>
        <strain evidence="2 3">HDW15B</strain>
    </source>
</reference>
<keyword evidence="3" id="KW-1185">Reference proteome</keyword>
<gene>
    <name evidence="2" type="ORF">G7077_01050</name>
</gene>
<evidence type="ECO:0000313" key="2">
    <source>
        <dbReference type="EMBL" id="QIK77711.1"/>
    </source>
</evidence>
<dbReference type="KEGG" id="spii:G7077_01050"/>
<dbReference type="CDD" id="cd03398">
    <property type="entry name" value="PAP2_haloperoxidase"/>
    <property type="match status" value="1"/>
</dbReference>
<dbReference type="AlphaFoldDB" id="A0A6G7YLU2"/>
<proteinExistence type="predicted"/>
<keyword evidence="1" id="KW-0732">Signal</keyword>
<dbReference type="Gene3D" id="1.10.606.20">
    <property type="match status" value="1"/>
</dbReference>
<evidence type="ECO:0000256" key="1">
    <source>
        <dbReference type="SAM" id="SignalP"/>
    </source>
</evidence>
<keyword evidence="2" id="KW-0575">Peroxidase</keyword>
<accession>A0A6G7YLU2</accession>
<dbReference type="PANTHER" id="PTHR34599:SF1">
    <property type="entry name" value="PHOSPHATIDIC ACID PHOSPHATASE TYPE 2_HALOPEROXIDASE DOMAIN-CONTAINING PROTEIN"/>
    <property type="match status" value="1"/>
</dbReference>
<keyword evidence="2" id="KW-0560">Oxidoreductase</keyword>
<sequence>MKISHLLGAGLVACAAAPAAADTICEWMEFEQAIEAAAAPPQGAPRTPDHDHAETQVALAMFEAVNAIDRRYESYVGMPIGDAHASQQAAAITAAYKVMSFHYPSQAKSLDDSYALALQQVPESKAKADGKTIGEQAAAAALKVGQIDPSVAQTPYSPSASPGVWVPTQLPVFEPFSVAFKPWILPSAAAVRPAPPPALDSTTWVRDYDEVRRLGGRISKDRTPTQTLMARYRITPDMNPSMRLAADAPGRSMVSNARMFALMNMITDDAGMAMADAKLHYNFWRPITAIRNGDKDSSAATEADRSWEPLISTPNHPEYPCGHCTYAGAIAEFMSAEVGPKPAYGVRVASRSLPNAAVQALPSWDAWAREVSFSRTLGGVHYRFSNEAGEKLGRDVAKLGLANIMRPLPKGKARPAIE</sequence>
<protein>
    <submittedName>
        <fullName evidence="2">Vanadium-dependent haloperoxidase</fullName>
    </submittedName>
</protein>
<dbReference type="EMBL" id="CP049869">
    <property type="protein sequence ID" value="QIK77711.1"/>
    <property type="molecule type" value="Genomic_DNA"/>
</dbReference>
<dbReference type="Proteomes" id="UP000503222">
    <property type="component" value="Chromosome"/>
</dbReference>
<dbReference type="PANTHER" id="PTHR34599">
    <property type="entry name" value="PEROXIDASE-RELATED"/>
    <property type="match status" value="1"/>
</dbReference>
<dbReference type="RefSeq" id="WP_166410107.1">
    <property type="nucleotide sequence ID" value="NZ_CP049869.1"/>
</dbReference>
<dbReference type="GO" id="GO:0004601">
    <property type="term" value="F:peroxidase activity"/>
    <property type="evidence" value="ECO:0007669"/>
    <property type="project" value="UniProtKB-KW"/>
</dbReference>